<dbReference type="Pfam" id="PF00350">
    <property type="entry name" value="Dynamin_N"/>
    <property type="match status" value="1"/>
</dbReference>
<keyword evidence="6" id="KW-0472">Membrane</keyword>
<evidence type="ECO:0000259" key="7">
    <source>
        <dbReference type="PROSITE" id="PS51718"/>
    </source>
</evidence>
<evidence type="ECO:0000256" key="6">
    <source>
        <dbReference type="ARBA" id="ARBA00023136"/>
    </source>
</evidence>
<evidence type="ECO:0000256" key="5">
    <source>
        <dbReference type="ARBA" id="ARBA00023134"/>
    </source>
</evidence>
<dbReference type="GO" id="GO:0016020">
    <property type="term" value="C:membrane"/>
    <property type="evidence" value="ECO:0007669"/>
    <property type="project" value="UniProtKB-SubCell"/>
</dbReference>
<dbReference type="OrthoDB" id="6565187at2"/>
<keyword evidence="3" id="KW-0378">Hydrolase</keyword>
<keyword evidence="2" id="KW-0547">Nucleotide-binding</keyword>
<feature type="domain" description="Dynamin-type G" evidence="7">
    <location>
        <begin position="65"/>
        <end position="404"/>
    </location>
</feature>
<dbReference type="Gene3D" id="3.40.50.300">
    <property type="entry name" value="P-loop containing nucleotide triphosphate hydrolases"/>
    <property type="match status" value="1"/>
</dbReference>
<evidence type="ECO:0000313" key="8">
    <source>
        <dbReference type="EMBL" id="OLS60786.1"/>
    </source>
</evidence>
<dbReference type="GO" id="GO:0003924">
    <property type="term" value="F:GTPase activity"/>
    <property type="evidence" value="ECO:0007669"/>
    <property type="project" value="InterPro"/>
</dbReference>
<dbReference type="PANTHER" id="PTHR10465:SF0">
    <property type="entry name" value="SARCALUMENIN"/>
    <property type="match status" value="1"/>
</dbReference>
<dbReference type="GO" id="GO:0005525">
    <property type="term" value="F:GTP binding"/>
    <property type="evidence" value="ECO:0007669"/>
    <property type="project" value="UniProtKB-KW"/>
</dbReference>
<dbReference type="AlphaFoldDB" id="A0A1Q9R075"/>
<evidence type="ECO:0000256" key="3">
    <source>
        <dbReference type="ARBA" id="ARBA00022801"/>
    </source>
</evidence>
<keyword evidence="4" id="KW-0175">Coiled coil</keyword>
<dbReference type="GO" id="GO:0008053">
    <property type="term" value="P:mitochondrial fusion"/>
    <property type="evidence" value="ECO:0007669"/>
    <property type="project" value="TreeGrafter"/>
</dbReference>
<dbReference type="RefSeq" id="WP_075805042.1">
    <property type="nucleotide sequence ID" value="NZ_MKZO01000038.1"/>
</dbReference>
<protein>
    <submittedName>
        <fullName evidence="8">Clamp-binding protein CrfC</fullName>
    </submittedName>
</protein>
<dbReference type="Proteomes" id="UP000186736">
    <property type="component" value="Unassembled WGS sequence"/>
</dbReference>
<dbReference type="PROSITE" id="PS51718">
    <property type="entry name" value="G_DYNAMIN_2"/>
    <property type="match status" value="1"/>
</dbReference>
<evidence type="ECO:0000256" key="4">
    <source>
        <dbReference type="ARBA" id="ARBA00023054"/>
    </source>
</evidence>
<sequence>MHERNIELLREEASRLLQVEIDLLQRMKDAQGVVVDEQANEQQTFSSVSIDKDLKMLNGELSKLERLEMVLAVVGTMKAGKSTTINAIVGTEVLPNRNRPMTALPTRIRHTLGKQEPELVLENNGPVNQLVGKIARALSKAEGKQYMGRGTHDKDMKALLAFIQGGETFEQSYKGPEEIFWFLKSLNDLVRLSQDLDLDFPFDSYASIDDVPVIEVEFAHLAHLPESVGSLTLLDTPGPNEAGQFHLRPMLQEQLRNASAVLAVLDFTQLKSDADHQVRQELEQIADVAEGRMFALVNKFDEKDRNSDGEDATRRLVADSLLGGRLDISQVYPVSSKLGDLANRAQRELASKGCLPQVTGEENAWVEDFGKAALGTVWKMTITNAEVVRHAADALWEASLFAKPLNNVIHKAHSQAATLAIASAAAKLVDISNRLNNFLDVREVALGKSASELVAQIDSLRSDIARIGELERQTQTDTKKALGSINKQMKEAFAAIRSEINQEIADGFKSGKEKEKQEILEESKSLSKETSPFRMFSHFFAAMASADGPGGSRKSGSSKPYGREFDPNEKIITLRSREAAEKVINGIETGVQGIIDYKEKDLIKTSDLILKGFHDLFERDITRQASTIIGELNQRLNGNGFSIDVRLPSTQALSLGKGKGDWLQGVIESKQRTVTKRRRSSSVWGKLCGLFNTDDWGWESYSSTVDDFVVDISKVKASIDKTVTVLFDSLAADMVTHIETPLQEGVAHFFDELKLAVESLRSDLAQSIRDKEASQDQQKALAERLAGFKLLVPGLRQDSEALKRDVQPEAGGVPA</sequence>
<dbReference type="EMBL" id="MKZO01000038">
    <property type="protein sequence ID" value="OLS60786.1"/>
    <property type="molecule type" value="Genomic_DNA"/>
</dbReference>
<name>A0A1Q9R075_PSEPU</name>
<evidence type="ECO:0000256" key="1">
    <source>
        <dbReference type="ARBA" id="ARBA00004370"/>
    </source>
</evidence>
<keyword evidence="5" id="KW-0342">GTP-binding</keyword>
<comment type="subcellular location">
    <subcellularLocation>
        <location evidence="1">Membrane</location>
    </subcellularLocation>
</comment>
<dbReference type="InterPro" id="IPR027094">
    <property type="entry name" value="Mitofusin_fam"/>
</dbReference>
<evidence type="ECO:0000256" key="2">
    <source>
        <dbReference type="ARBA" id="ARBA00022741"/>
    </source>
</evidence>
<dbReference type="PANTHER" id="PTHR10465">
    <property type="entry name" value="TRANSMEMBRANE GTPASE FZO1"/>
    <property type="match status" value="1"/>
</dbReference>
<organism evidence="8 9">
    <name type="scientific">Pseudomonas putida</name>
    <name type="common">Arthrobacter siderocapsulatus</name>
    <dbReference type="NCBI Taxonomy" id="303"/>
    <lineage>
        <taxon>Bacteria</taxon>
        <taxon>Pseudomonadati</taxon>
        <taxon>Pseudomonadota</taxon>
        <taxon>Gammaproteobacteria</taxon>
        <taxon>Pseudomonadales</taxon>
        <taxon>Pseudomonadaceae</taxon>
        <taxon>Pseudomonas</taxon>
    </lineage>
</organism>
<reference evidence="8 9" key="1">
    <citation type="submission" date="2016-10" db="EMBL/GenBank/DDBJ databases">
        <title>Genome Sequence of Pseudomonas putida GM4FR.</title>
        <authorList>
            <person name="Poehlein A."/>
            <person name="Wemheuer F."/>
            <person name="Hollensteiner J."/>
            <person name="Wemheuer B."/>
        </authorList>
    </citation>
    <scope>NUCLEOTIDE SEQUENCE [LARGE SCALE GENOMIC DNA]</scope>
    <source>
        <strain evidence="8 9">GM4FR</strain>
    </source>
</reference>
<accession>A0A1Q9R075</accession>
<evidence type="ECO:0000313" key="9">
    <source>
        <dbReference type="Proteomes" id="UP000186736"/>
    </source>
</evidence>
<dbReference type="InterPro" id="IPR045063">
    <property type="entry name" value="Dynamin_N"/>
</dbReference>
<proteinExistence type="predicted"/>
<dbReference type="SUPFAM" id="SSF52540">
    <property type="entry name" value="P-loop containing nucleoside triphosphate hydrolases"/>
    <property type="match status" value="1"/>
</dbReference>
<gene>
    <name evidence="8" type="primary">crfC</name>
    <name evidence="8" type="ORF">PSEMO_42870</name>
</gene>
<dbReference type="CDD" id="cd00882">
    <property type="entry name" value="Ras_like_GTPase"/>
    <property type="match status" value="1"/>
</dbReference>
<dbReference type="InterPro" id="IPR030381">
    <property type="entry name" value="G_DYNAMIN_dom"/>
</dbReference>
<dbReference type="InterPro" id="IPR027417">
    <property type="entry name" value="P-loop_NTPase"/>
</dbReference>
<comment type="caution">
    <text evidence="8">The sequence shown here is derived from an EMBL/GenBank/DDBJ whole genome shotgun (WGS) entry which is preliminary data.</text>
</comment>